<feature type="transmembrane region" description="Helical" evidence="1">
    <location>
        <begin position="6"/>
        <end position="23"/>
    </location>
</feature>
<proteinExistence type="predicted"/>
<reference evidence="2 3" key="1">
    <citation type="journal article" date="2015" name="Genome Announc.">
        <title>Complete Genome of Geobacter pickeringii G13T, a Metal-Reducing Isolate from Sedimentary Kaolin Deposits.</title>
        <authorList>
            <person name="Badalamenti J.P."/>
            <person name="Bond D.R."/>
        </authorList>
    </citation>
    <scope>NUCLEOTIDE SEQUENCE [LARGE SCALE GENOMIC DNA]</scope>
    <source>
        <strain evidence="2 3">G13</strain>
    </source>
</reference>
<protein>
    <submittedName>
        <fullName evidence="2">Uncharacterized protein</fullName>
    </submittedName>
</protein>
<keyword evidence="3" id="KW-1185">Reference proteome</keyword>
<dbReference type="RefSeq" id="WP_039740117.1">
    <property type="nucleotide sequence ID" value="NZ_CP009788.1"/>
</dbReference>
<keyword evidence="1" id="KW-0812">Transmembrane</keyword>
<dbReference type="KEGG" id="gpi:GPICK_02140"/>
<gene>
    <name evidence="2" type="ORF">GPICK_02140</name>
</gene>
<sequence>MTVPAIILIGGGLAAVLFGLPAAHRLARPWDIAAALIFLFGVAAALVGTLLALVPGFFG</sequence>
<organism evidence="2 3">
    <name type="scientific">Geobacter pickeringii</name>
    <dbReference type="NCBI Taxonomy" id="345632"/>
    <lineage>
        <taxon>Bacteria</taxon>
        <taxon>Pseudomonadati</taxon>
        <taxon>Thermodesulfobacteriota</taxon>
        <taxon>Desulfuromonadia</taxon>
        <taxon>Geobacterales</taxon>
        <taxon>Geobacteraceae</taxon>
        <taxon>Geobacter</taxon>
    </lineage>
</organism>
<dbReference type="Proteomes" id="UP000057609">
    <property type="component" value="Chromosome"/>
</dbReference>
<accession>A0A0B5BBK8</accession>
<keyword evidence="1" id="KW-0472">Membrane</keyword>
<evidence type="ECO:0000256" key="1">
    <source>
        <dbReference type="SAM" id="Phobius"/>
    </source>
</evidence>
<dbReference type="HOGENOM" id="CLU_206396_0_0_7"/>
<dbReference type="STRING" id="345632.GPICK_02140"/>
<evidence type="ECO:0000313" key="2">
    <source>
        <dbReference type="EMBL" id="AJE02334.1"/>
    </source>
</evidence>
<keyword evidence="1" id="KW-1133">Transmembrane helix</keyword>
<dbReference type="EMBL" id="CP009788">
    <property type="protein sequence ID" value="AJE02334.1"/>
    <property type="molecule type" value="Genomic_DNA"/>
</dbReference>
<evidence type="ECO:0000313" key="3">
    <source>
        <dbReference type="Proteomes" id="UP000057609"/>
    </source>
</evidence>
<dbReference type="AlphaFoldDB" id="A0A0B5BBK8"/>
<name>A0A0B5BBK8_9BACT</name>
<feature type="transmembrane region" description="Helical" evidence="1">
    <location>
        <begin position="35"/>
        <end position="58"/>
    </location>
</feature>